<feature type="transmembrane region" description="Helical" evidence="1">
    <location>
        <begin position="31"/>
        <end position="51"/>
    </location>
</feature>
<evidence type="ECO:0000256" key="1">
    <source>
        <dbReference type="SAM" id="Phobius"/>
    </source>
</evidence>
<feature type="transmembrane region" description="Helical" evidence="1">
    <location>
        <begin position="117"/>
        <end position="135"/>
    </location>
</feature>
<proteinExistence type="predicted"/>
<dbReference type="EMBL" id="JAHZIK010000283">
    <property type="protein sequence ID" value="MBW7454977.1"/>
    <property type="molecule type" value="Genomic_DNA"/>
</dbReference>
<evidence type="ECO:0008006" key="4">
    <source>
        <dbReference type="Google" id="ProtNLM"/>
    </source>
</evidence>
<protein>
    <recommendedName>
        <fullName evidence="4">DUF2157 domain-containing protein</fullName>
    </recommendedName>
</protein>
<dbReference type="RefSeq" id="WP_210039871.1">
    <property type="nucleotide sequence ID" value="NZ_JBHLVU010000008.1"/>
</dbReference>
<keyword evidence="3" id="KW-1185">Reference proteome</keyword>
<evidence type="ECO:0000313" key="3">
    <source>
        <dbReference type="Proteomes" id="UP001519887"/>
    </source>
</evidence>
<comment type="caution">
    <text evidence="2">The sequence shown here is derived from an EMBL/GenBank/DDBJ whole genome shotgun (WGS) entry which is preliminary data.</text>
</comment>
<keyword evidence="1" id="KW-0812">Transmembrane</keyword>
<organism evidence="2 3">
    <name type="scientific">Paenibacillus sepulcri</name>
    <dbReference type="NCBI Taxonomy" id="359917"/>
    <lineage>
        <taxon>Bacteria</taxon>
        <taxon>Bacillati</taxon>
        <taxon>Bacillota</taxon>
        <taxon>Bacilli</taxon>
        <taxon>Bacillales</taxon>
        <taxon>Paenibacillaceae</taxon>
        <taxon>Paenibacillus</taxon>
    </lineage>
</organism>
<feature type="transmembrane region" description="Helical" evidence="1">
    <location>
        <begin position="57"/>
        <end position="76"/>
    </location>
</feature>
<evidence type="ECO:0000313" key="2">
    <source>
        <dbReference type="EMBL" id="MBW7454977.1"/>
    </source>
</evidence>
<sequence length="192" mass="21563">MASHEPQQALQDIDFIKRLIARNQSKLASSIPYMFIWGTYLMIGFIGMQFNQTCWPIWYWSIAAVLGGLLSALTGIRQSRRGLFAKDGGAIGWMFWLPFLVILAAGSFMMAADIIRMEYAAFFWFMLVGIAYVSMGPLAGKGPVILGIWFVVLSMLTRLFLVDYQYLVFGLLGGGSILATGFILQQRRRKHG</sequence>
<gene>
    <name evidence="2" type="ORF">K0U00_13120</name>
</gene>
<keyword evidence="1" id="KW-0472">Membrane</keyword>
<keyword evidence="1" id="KW-1133">Transmembrane helix</keyword>
<reference evidence="2 3" key="1">
    <citation type="submission" date="2021-07" db="EMBL/GenBank/DDBJ databases">
        <title>Paenibacillus radiodurans sp. nov., isolated from the southeastern edge of Tengger Desert.</title>
        <authorList>
            <person name="Zhang G."/>
        </authorList>
    </citation>
    <scope>NUCLEOTIDE SEQUENCE [LARGE SCALE GENOMIC DNA]</scope>
    <source>
        <strain evidence="2 3">CCM 7311</strain>
    </source>
</reference>
<name>A0ABS7C256_9BACL</name>
<feature type="transmembrane region" description="Helical" evidence="1">
    <location>
        <begin position="88"/>
        <end position="111"/>
    </location>
</feature>
<accession>A0ABS7C256</accession>
<feature type="transmembrane region" description="Helical" evidence="1">
    <location>
        <begin position="142"/>
        <end position="160"/>
    </location>
</feature>
<feature type="transmembrane region" description="Helical" evidence="1">
    <location>
        <begin position="166"/>
        <end position="184"/>
    </location>
</feature>
<dbReference type="Proteomes" id="UP001519887">
    <property type="component" value="Unassembled WGS sequence"/>
</dbReference>